<dbReference type="Gene3D" id="3.90.1140.10">
    <property type="entry name" value="Cyclic phosphodiesterase"/>
    <property type="match status" value="1"/>
</dbReference>
<evidence type="ECO:0000313" key="3">
    <source>
        <dbReference type="EMBL" id="KAG4426469.1"/>
    </source>
</evidence>
<accession>A0A8H7WKK5</accession>
<sequence>MPPKPSPPRLTHFLAIPLVTPLSRPQLQHSLSHFKEKATQPNVASLQDGIPEQAIRPLGTLHLTLGVMSLTTPEKVDGVLQLLKSLEFIGVKPSGAKIRNQDMQDDINPESKQDSTIKSTDSSSETEAKDSKEKDRGEERPPPPLYITLQGLQSMHDPSKTSVLFTAPLDSDLRLYRFCIRLREVFKEFLVGEERPLLLHATVVNTVYVKGRGGGRGGGRGSGERGRGSGRGGRGGGRGRERLVLDARELLVEWEDFVWMKDVRVERLAVLRMGAKVGESGEEEYEVDGEIDMPKGDDLLKG</sequence>
<keyword evidence="4" id="KW-1185">Reference proteome</keyword>
<reference evidence="3" key="1">
    <citation type="submission" date="2021-02" db="EMBL/GenBank/DDBJ databases">
        <title>Genome sequence Cadophora malorum strain M34.</title>
        <authorList>
            <person name="Stefanovic E."/>
            <person name="Vu D."/>
            <person name="Scully C."/>
            <person name="Dijksterhuis J."/>
            <person name="Roader J."/>
            <person name="Houbraken J."/>
        </authorList>
    </citation>
    <scope>NUCLEOTIDE SEQUENCE</scope>
    <source>
        <strain evidence="3">M34</strain>
    </source>
</reference>
<dbReference type="EMBL" id="JAFJYH010000002">
    <property type="protein sequence ID" value="KAG4426469.1"/>
    <property type="molecule type" value="Genomic_DNA"/>
</dbReference>
<feature type="region of interest" description="Disordered" evidence="1">
    <location>
        <begin position="210"/>
        <end position="238"/>
    </location>
</feature>
<evidence type="ECO:0000256" key="1">
    <source>
        <dbReference type="SAM" id="MobiDB-lite"/>
    </source>
</evidence>
<dbReference type="InterPro" id="IPR009210">
    <property type="entry name" value="ASCC1"/>
</dbReference>
<evidence type="ECO:0000313" key="4">
    <source>
        <dbReference type="Proteomes" id="UP000664132"/>
    </source>
</evidence>
<name>A0A8H7WKK5_9HELO</name>
<feature type="compositionally biased region" description="Acidic residues" evidence="1">
    <location>
        <begin position="280"/>
        <end position="291"/>
    </location>
</feature>
<dbReference type="InterPro" id="IPR019510">
    <property type="entry name" value="AKAP7-like_phosphoesterase"/>
</dbReference>
<feature type="compositionally biased region" description="Gly residues" evidence="1">
    <location>
        <begin position="211"/>
        <end position="221"/>
    </location>
</feature>
<dbReference type="OrthoDB" id="277832at2759"/>
<dbReference type="Pfam" id="PF10469">
    <property type="entry name" value="AKAP7_NLS"/>
    <property type="match status" value="1"/>
</dbReference>
<organism evidence="3 4">
    <name type="scientific">Cadophora malorum</name>
    <dbReference type="NCBI Taxonomy" id="108018"/>
    <lineage>
        <taxon>Eukaryota</taxon>
        <taxon>Fungi</taxon>
        <taxon>Dikarya</taxon>
        <taxon>Ascomycota</taxon>
        <taxon>Pezizomycotina</taxon>
        <taxon>Leotiomycetes</taxon>
        <taxon>Helotiales</taxon>
        <taxon>Ploettnerulaceae</taxon>
        <taxon>Cadophora</taxon>
    </lineage>
</organism>
<dbReference type="GO" id="GO:0006307">
    <property type="term" value="P:DNA alkylation repair"/>
    <property type="evidence" value="ECO:0007669"/>
    <property type="project" value="InterPro"/>
</dbReference>
<dbReference type="PANTHER" id="PTHR13360">
    <property type="entry name" value="ACTIVATING SIGNAL COINTEGRATOR 1 COMPLEX SUBUNIT 1"/>
    <property type="match status" value="1"/>
</dbReference>
<feature type="region of interest" description="Disordered" evidence="1">
    <location>
        <begin position="280"/>
        <end position="302"/>
    </location>
</feature>
<comment type="caution">
    <text evidence="3">The sequence shown here is derived from an EMBL/GenBank/DDBJ whole genome shotgun (WGS) entry which is preliminary data.</text>
</comment>
<feature type="domain" description="A-kinase anchor protein 7-like phosphoesterase" evidence="2">
    <location>
        <begin position="11"/>
        <end position="291"/>
    </location>
</feature>
<gene>
    <name evidence="3" type="ORF">IFR04_000351</name>
</gene>
<dbReference type="GO" id="GO:0006355">
    <property type="term" value="P:regulation of DNA-templated transcription"/>
    <property type="evidence" value="ECO:0007669"/>
    <property type="project" value="TreeGrafter"/>
</dbReference>
<feature type="compositionally biased region" description="Basic and acidic residues" evidence="1">
    <location>
        <begin position="292"/>
        <end position="302"/>
    </location>
</feature>
<dbReference type="GO" id="GO:0005634">
    <property type="term" value="C:nucleus"/>
    <property type="evidence" value="ECO:0007669"/>
    <property type="project" value="TreeGrafter"/>
</dbReference>
<protein>
    <recommendedName>
        <fullName evidence="2">A-kinase anchor protein 7-like phosphoesterase domain-containing protein</fullName>
    </recommendedName>
</protein>
<evidence type="ECO:0000259" key="2">
    <source>
        <dbReference type="Pfam" id="PF10469"/>
    </source>
</evidence>
<feature type="compositionally biased region" description="Basic and acidic residues" evidence="1">
    <location>
        <begin position="126"/>
        <end position="141"/>
    </location>
</feature>
<dbReference type="PANTHER" id="PTHR13360:SF1">
    <property type="entry name" value="ACTIVATING SIGNAL COINTEGRATOR 1 COMPLEX SUBUNIT 1"/>
    <property type="match status" value="1"/>
</dbReference>
<feature type="compositionally biased region" description="Polar residues" evidence="1">
    <location>
        <begin position="116"/>
        <end position="125"/>
    </location>
</feature>
<proteinExistence type="predicted"/>
<feature type="region of interest" description="Disordered" evidence="1">
    <location>
        <begin position="97"/>
        <end position="149"/>
    </location>
</feature>
<dbReference type="AlphaFoldDB" id="A0A8H7WKK5"/>
<dbReference type="Proteomes" id="UP000664132">
    <property type="component" value="Unassembled WGS sequence"/>
</dbReference>